<dbReference type="EMBL" id="JAVFKD010000010">
    <property type="protein sequence ID" value="KAK5994375.1"/>
    <property type="molecule type" value="Genomic_DNA"/>
</dbReference>
<evidence type="ECO:0000313" key="1">
    <source>
        <dbReference type="EMBL" id="KAK5994375.1"/>
    </source>
</evidence>
<organism evidence="1 2">
    <name type="scientific">Cladobotryum mycophilum</name>
    <dbReference type="NCBI Taxonomy" id="491253"/>
    <lineage>
        <taxon>Eukaryota</taxon>
        <taxon>Fungi</taxon>
        <taxon>Dikarya</taxon>
        <taxon>Ascomycota</taxon>
        <taxon>Pezizomycotina</taxon>
        <taxon>Sordariomycetes</taxon>
        <taxon>Hypocreomycetidae</taxon>
        <taxon>Hypocreales</taxon>
        <taxon>Hypocreaceae</taxon>
        <taxon>Cladobotryum</taxon>
    </lineage>
</organism>
<reference evidence="1 2" key="1">
    <citation type="submission" date="2024-01" db="EMBL/GenBank/DDBJ databases">
        <title>Complete genome of Cladobotryum mycophilum ATHUM6906.</title>
        <authorList>
            <person name="Christinaki A.C."/>
            <person name="Myridakis A.I."/>
            <person name="Kouvelis V.N."/>
        </authorList>
    </citation>
    <scope>NUCLEOTIDE SEQUENCE [LARGE SCALE GENOMIC DNA]</scope>
    <source>
        <strain evidence="1 2">ATHUM6906</strain>
    </source>
</reference>
<dbReference type="Proteomes" id="UP001338125">
    <property type="component" value="Unassembled WGS sequence"/>
</dbReference>
<gene>
    <name evidence="1" type="ORF">PT974_04849</name>
</gene>
<name>A0ABR0SQB9_9HYPO</name>
<dbReference type="SUPFAM" id="SSF54593">
    <property type="entry name" value="Glyoxalase/Bleomycin resistance protein/Dihydroxybiphenyl dioxygenase"/>
    <property type="match status" value="1"/>
</dbReference>
<dbReference type="InterPro" id="IPR029068">
    <property type="entry name" value="Glyas_Bleomycin-R_OHBP_Dase"/>
</dbReference>
<protein>
    <recommendedName>
        <fullName evidence="3">VOC domain-containing protein</fullName>
    </recommendedName>
</protein>
<dbReference type="PANTHER" id="PTHR36503:SF2">
    <property type="entry name" value="BLR2408 PROTEIN"/>
    <property type="match status" value="1"/>
</dbReference>
<dbReference type="Gene3D" id="3.10.180.10">
    <property type="entry name" value="2,3-Dihydroxybiphenyl 1,2-Dioxygenase, domain 1"/>
    <property type="match status" value="1"/>
</dbReference>
<evidence type="ECO:0008006" key="3">
    <source>
        <dbReference type="Google" id="ProtNLM"/>
    </source>
</evidence>
<sequence length="155" mass="17029">MSVQKLDNPPSFYLSLPTTSAESARIFYLSLGFQHIPQYSDADTVALRLPGANANICLMVHQPARFKTFIRPDTEIVDAEKYTEGIYSVAVKSKEEVDGFLAKAKEAGGKLDPFVMPGYGAECGMYTRSWTDLDGHIWEATCMLEGGCTQTESSS</sequence>
<keyword evidence="2" id="KW-1185">Reference proteome</keyword>
<evidence type="ECO:0000313" key="2">
    <source>
        <dbReference type="Proteomes" id="UP001338125"/>
    </source>
</evidence>
<proteinExistence type="predicted"/>
<comment type="caution">
    <text evidence="1">The sequence shown here is derived from an EMBL/GenBank/DDBJ whole genome shotgun (WGS) entry which is preliminary data.</text>
</comment>
<dbReference type="PANTHER" id="PTHR36503">
    <property type="entry name" value="BLR2520 PROTEIN"/>
    <property type="match status" value="1"/>
</dbReference>
<accession>A0ABR0SQB9</accession>